<dbReference type="KEGG" id="csq:CSCA_5269"/>
<dbReference type="EMBL" id="CP009933">
    <property type="protein sequence ID" value="AKA72394.1"/>
    <property type="molecule type" value="Genomic_DNA"/>
</dbReference>
<dbReference type="SUPFAM" id="SSF51703">
    <property type="entry name" value="Cobalamin (vitamin B12)-dependent enzymes"/>
    <property type="match status" value="1"/>
</dbReference>
<keyword evidence="3" id="KW-1185">Reference proteome</keyword>
<dbReference type="Gene3D" id="3.20.20.350">
    <property type="entry name" value="Diol/glycerol dehydratase, large subunit"/>
    <property type="match status" value="1"/>
</dbReference>
<gene>
    <name evidence="2" type="ORF">CSCA_5269</name>
</gene>
<dbReference type="Proteomes" id="UP000033115">
    <property type="component" value="Chromosome"/>
</dbReference>
<dbReference type="RefSeq" id="WP_029160589.1">
    <property type="nucleotide sequence ID" value="NZ_CP009933.1"/>
</dbReference>
<proteinExistence type="predicted"/>
<evidence type="ECO:0000313" key="2">
    <source>
        <dbReference type="EMBL" id="AKA72394.1"/>
    </source>
</evidence>
<reference evidence="2 3" key="1">
    <citation type="journal article" date="2015" name="J. Biotechnol.">
        <title>Complete genome sequence of a malodorant-producing acetogen, Clostridium scatologenes ATCC 25775(T).</title>
        <authorList>
            <person name="Zhu Z."/>
            <person name="Guo T."/>
            <person name="Zheng H."/>
            <person name="Song T."/>
            <person name="Ouyang P."/>
            <person name="Xie J."/>
        </authorList>
    </citation>
    <scope>NUCLEOTIDE SEQUENCE [LARGE SCALE GENOMIC DNA]</scope>
    <source>
        <strain evidence="2 3">ATCC 25775</strain>
    </source>
</reference>
<dbReference type="GO" id="GO:0016836">
    <property type="term" value="F:hydro-lyase activity"/>
    <property type="evidence" value="ECO:0007669"/>
    <property type="project" value="InterPro"/>
</dbReference>
<dbReference type="GO" id="GO:0031419">
    <property type="term" value="F:cobalamin binding"/>
    <property type="evidence" value="ECO:0007669"/>
    <property type="project" value="InterPro"/>
</dbReference>
<dbReference type="InterPro" id="IPR036999">
    <property type="entry name" value="Diol/glycerol_deHase_lsu_sf"/>
</dbReference>
<dbReference type="Pfam" id="PF02286">
    <property type="entry name" value="Dehydratase_LU"/>
    <property type="match status" value="1"/>
</dbReference>
<dbReference type="NCBIfam" id="NF011979">
    <property type="entry name" value="PRK15444.1"/>
    <property type="match status" value="1"/>
</dbReference>
<sequence>MKRSKRFEILEKRPVHNDGFVKEWPEVGLIAIGSPKDPIPSIKVANGKIVEMDGKKRDDFDFIDTFLADHAINIENTEKAMAIDSIEIARMLTDINVPREKVVKIATAITPAKLVEVVDKLNVVEMMMALQKMRVRKHPSNQAHVTNLRDNPIQIAADAAEGALRGFDEEETTVGIVRYAPFNAVSILVGSQVGRAGVLTQCSLEEATELKQGMLGYTAYAETISVYGTEPVFVDGDDTPYSKAFLASAYASRGLKMRFTSGTGSEVQMGYAEGKSMLYLEARCIMITRGAGAQGLQNGSVSCIGVPAAVPGGIRAVLAENLITTMLDLEVASSNDQTFTHSDIRRTARTMMQFLPGTDFICSGYSSTPNYDNMFAGSNWDAEDYDDWVVMERDLKVDAGLVPVKEEDVIAVRNKAAKAIQALFKELGLPVITDEEVEAATYAHGSNDMPKRNVVEDLKAAQDMLSRGVTGLDFVKALHKGGFPDIAERVLSLLKQRIAGDYLHASAIFDENFNVISGVNDQNDYMGPGTGYRLDGEKWEKIKNIDFALDPDKM</sequence>
<protein>
    <submittedName>
        <fullName evidence="2">Glycerol dehydratase</fullName>
    </submittedName>
</protein>
<dbReference type="AlphaFoldDB" id="A0A0E3M911"/>
<name>A0A0E3M911_CLOSL</name>
<feature type="domain" description="Diol/glycerol dehydratase large subunit" evidence="1">
    <location>
        <begin position="2"/>
        <end position="552"/>
    </location>
</feature>
<accession>A0A0E3M911</accession>
<dbReference type="CDD" id="cd03687">
    <property type="entry name" value="Dehydratase_LU"/>
    <property type="match status" value="1"/>
</dbReference>
<dbReference type="HOGENOM" id="CLU_022314_1_0_9"/>
<evidence type="ECO:0000313" key="3">
    <source>
        <dbReference type="Proteomes" id="UP000033115"/>
    </source>
</evidence>
<dbReference type="STRING" id="1548.CSCA_5269"/>
<dbReference type="InterPro" id="IPR003206">
    <property type="entry name" value="Diol/glycerol_deHydtase_lsu"/>
</dbReference>
<organism evidence="2 3">
    <name type="scientific">Clostridium scatologenes</name>
    <dbReference type="NCBI Taxonomy" id="1548"/>
    <lineage>
        <taxon>Bacteria</taxon>
        <taxon>Bacillati</taxon>
        <taxon>Bacillota</taxon>
        <taxon>Clostridia</taxon>
        <taxon>Eubacteriales</taxon>
        <taxon>Clostridiaceae</taxon>
        <taxon>Clostridium</taxon>
    </lineage>
</organism>
<dbReference type="InterPro" id="IPR016176">
    <property type="entry name" value="Cbl-dep_enz_cat"/>
</dbReference>
<dbReference type="PIRSF" id="PIRSF018507">
    <property type="entry name" value="Prpndl_dhdrts_lg"/>
    <property type="match status" value="1"/>
</dbReference>
<evidence type="ECO:0000259" key="1">
    <source>
        <dbReference type="Pfam" id="PF02286"/>
    </source>
</evidence>